<gene>
    <name evidence="3" type="ORF">HQ47_07125</name>
</gene>
<dbReference type="EMBL" id="JRFA01000019">
    <property type="protein sequence ID" value="KGN73710.1"/>
    <property type="molecule type" value="Genomic_DNA"/>
</dbReference>
<reference evidence="3 4" key="1">
    <citation type="submission" date="2014-09" db="EMBL/GenBank/DDBJ databases">
        <title>Draft Genome Sequence of Porphyromonas macacae COT-192_OH2859.</title>
        <authorList>
            <person name="Wallis C."/>
            <person name="Deusch O."/>
            <person name="O'Flynn C."/>
            <person name="Davis I."/>
            <person name="Horsfall A."/>
            <person name="Kirkwood N."/>
            <person name="Harris S."/>
            <person name="Eisen J.A."/>
            <person name="Coil D.A."/>
            <person name="Darling A.E."/>
            <person name="Jospin G."/>
            <person name="Alexiev A."/>
        </authorList>
    </citation>
    <scope>NUCLEOTIDE SEQUENCE [LARGE SCALE GENOMIC DNA]</scope>
    <source>
        <strain evidence="4">COT-192 OH2859</strain>
    </source>
</reference>
<sequence length="250" mass="27849">MRIRHPRAQRIIIMGATSGIGMEAARYLIRFRPYTILGLAGRNEEALNELKELAPNRVHTQHIDVTSSHAPDALHLLIKKIGGMDVYLHTAGIGWVNTELIPELELKTMAVNGEGFVRMTTAAYNYMAAHRGGRLAAITSIAATRGLGVVPAYSATKAFQQKYLQALSQQSAIRHSRVRITDIRPGFVDTPLLKNRHFPMLMDAGQVARRMIHAIENGRRCITIDRRYAALVLGWSLIPGCIWEKLPVKP</sequence>
<keyword evidence="2" id="KW-0560">Oxidoreductase</keyword>
<dbReference type="InterPro" id="IPR036291">
    <property type="entry name" value="NAD(P)-bd_dom_sf"/>
</dbReference>
<dbReference type="SUPFAM" id="SSF51735">
    <property type="entry name" value="NAD(P)-binding Rossmann-fold domains"/>
    <property type="match status" value="1"/>
</dbReference>
<organism evidence="3 4">
    <name type="scientific">Porphyromonas macacae</name>
    <dbReference type="NCBI Taxonomy" id="28115"/>
    <lineage>
        <taxon>Bacteria</taxon>
        <taxon>Pseudomonadati</taxon>
        <taxon>Bacteroidota</taxon>
        <taxon>Bacteroidia</taxon>
        <taxon>Bacteroidales</taxon>
        <taxon>Porphyromonadaceae</taxon>
        <taxon>Porphyromonas</taxon>
    </lineage>
</organism>
<dbReference type="PANTHER" id="PTHR44196">
    <property type="entry name" value="DEHYDROGENASE/REDUCTASE SDR FAMILY MEMBER 7B"/>
    <property type="match status" value="1"/>
</dbReference>
<dbReference type="PANTHER" id="PTHR44196:SF3">
    <property type="entry name" value="SHORT CHAIN DEHYDROGENASE FAMILY PROTEIN"/>
    <property type="match status" value="1"/>
</dbReference>
<dbReference type="eggNOG" id="COG0300">
    <property type="taxonomic scope" value="Bacteria"/>
</dbReference>
<proteinExistence type="inferred from homology"/>
<dbReference type="Pfam" id="PF00106">
    <property type="entry name" value="adh_short"/>
    <property type="match status" value="1"/>
</dbReference>
<dbReference type="STRING" id="28115.HQ47_07125"/>
<dbReference type="GO" id="GO:0016020">
    <property type="term" value="C:membrane"/>
    <property type="evidence" value="ECO:0007669"/>
    <property type="project" value="TreeGrafter"/>
</dbReference>
<protein>
    <submittedName>
        <fullName evidence="3">Oxidoreductase</fullName>
    </submittedName>
</protein>
<dbReference type="Gene3D" id="3.40.50.720">
    <property type="entry name" value="NAD(P)-binding Rossmann-like Domain"/>
    <property type="match status" value="1"/>
</dbReference>
<evidence type="ECO:0000256" key="1">
    <source>
        <dbReference type="ARBA" id="ARBA00006484"/>
    </source>
</evidence>
<dbReference type="GO" id="GO:0016491">
    <property type="term" value="F:oxidoreductase activity"/>
    <property type="evidence" value="ECO:0007669"/>
    <property type="project" value="UniProtKB-KW"/>
</dbReference>
<dbReference type="AlphaFoldDB" id="A0A0A2E8D6"/>
<evidence type="ECO:0000313" key="4">
    <source>
        <dbReference type="Proteomes" id="UP000030103"/>
    </source>
</evidence>
<dbReference type="RefSeq" id="WP_036874315.1">
    <property type="nucleotide sequence ID" value="NZ_JRFA01000019.1"/>
</dbReference>
<dbReference type="Proteomes" id="UP000030103">
    <property type="component" value="Unassembled WGS sequence"/>
</dbReference>
<keyword evidence="4" id="KW-1185">Reference proteome</keyword>
<comment type="similarity">
    <text evidence="1">Belongs to the short-chain dehydrogenases/reductases (SDR) family.</text>
</comment>
<dbReference type="OrthoDB" id="822355at2"/>
<evidence type="ECO:0000313" key="3">
    <source>
        <dbReference type="EMBL" id="KGN73710.1"/>
    </source>
</evidence>
<evidence type="ECO:0000256" key="2">
    <source>
        <dbReference type="ARBA" id="ARBA00023002"/>
    </source>
</evidence>
<dbReference type="InterPro" id="IPR002347">
    <property type="entry name" value="SDR_fam"/>
</dbReference>
<dbReference type="PRINTS" id="PR00081">
    <property type="entry name" value="GDHRDH"/>
</dbReference>
<accession>A0A0A2E8D6</accession>
<name>A0A0A2E8D6_9PORP</name>
<comment type="caution">
    <text evidence="3">The sequence shown here is derived from an EMBL/GenBank/DDBJ whole genome shotgun (WGS) entry which is preliminary data.</text>
</comment>